<feature type="compositionally biased region" description="Polar residues" evidence="1">
    <location>
        <begin position="263"/>
        <end position="279"/>
    </location>
</feature>
<gene>
    <name evidence="2" type="ORF">CGI_10019028</name>
</gene>
<feature type="region of interest" description="Disordered" evidence="1">
    <location>
        <begin position="194"/>
        <end position="226"/>
    </location>
</feature>
<feature type="compositionally biased region" description="Low complexity" evidence="1">
    <location>
        <begin position="331"/>
        <end position="340"/>
    </location>
</feature>
<dbReference type="PANTHER" id="PTHR24104:SF50">
    <property type="entry name" value="SMP-30_GLUCONOLACTONASE_LRE-LIKE REGION DOMAIN-CONTAINING PROTEIN"/>
    <property type="match status" value="1"/>
</dbReference>
<organism evidence="2">
    <name type="scientific">Magallana gigas</name>
    <name type="common">Pacific oyster</name>
    <name type="synonym">Crassostrea gigas</name>
    <dbReference type="NCBI Taxonomy" id="29159"/>
    <lineage>
        <taxon>Eukaryota</taxon>
        <taxon>Metazoa</taxon>
        <taxon>Spiralia</taxon>
        <taxon>Lophotrochozoa</taxon>
        <taxon>Mollusca</taxon>
        <taxon>Bivalvia</taxon>
        <taxon>Autobranchia</taxon>
        <taxon>Pteriomorphia</taxon>
        <taxon>Ostreida</taxon>
        <taxon>Ostreoidea</taxon>
        <taxon>Ostreidae</taxon>
        <taxon>Magallana</taxon>
    </lineage>
</organism>
<feature type="compositionally biased region" description="Basic and acidic residues" evidence="1">
    <location>
        <begin position="366"/>
        <end position="375"/>
    </location>
</feature>
<feature type="region of interest" description="Disordered" evidence="1">
    <location>
        <begin position="321"/>
        <end position="376"/>
    </location>
</feature>
<dbReference type="HOGENOM" id="CLU_403998_0_0_1"/>
<evidence type="ECO:0000256" key="1">
    <source>
        <dbReference type="SAM" id="MobiDB-lite"/>
    </source>
</evidence>
<dbReference type="GO" id="GO:0000209">
    <property type="term" value="P:protein polyubiquitination"/>
    <property type="evidence" value="ECO:0007669"/>
    <property type="project" value="TreeGrafter"/>
</dbReference>
<dbReference type="SUPFAM" id="SSF101898">
    <property type="entry name" value="NHL repeat"/>
    <property type="match status" value="1"/>
</dbReference>
<sequence>MPVCMNCILSNKLQDSHLELLSDICESLSVSKKDKIRKDLLDLEDNIGPSYDSNLGKVEELLSSVIRQHKDRKNVILDLGDELHKVVDLVINKYLSEAGKMEKEDIDFLQSLKSKFKSSASEIKAAIKEYREFLATDNNKKLAKYQSKNEHFRKMPASYHVTVTKFQPKHLTEDKLCQIIGVIPWSVKTEIKPQENGISGSEASSADSSPVAKNESSSSKSKDDKLSELNELMESISKATKDLVVALSPKVTRKLAVPKEFSSKATSQKEQVATSSSFAATKDSGCLDDSPLLITKHIAGIHHVTFSSKATAELSKENKEAKSTLYHSEELNNLSNASNSADDEVVSPINPIPHTAPTEHSSVMESTKREKRDDGPLLDFFSSTDLEANMVSEETNIFANAPWVMDTMETGYTYTYKIACASSTNQIFVCGNNKIIKQMNSEGKFVEKATTESGNQPFDLALTSDAQLMYSDHNGKCVNVVRNNGKIENLIKFQKWFPMALCTTAANDLLVTMESEDLVMCKVVRYSGSKVKQEIQFNVKGEQLYCRADFIDENANLDVVVSDLGARRVVVVDKYGIFRFNYSGNMQSNRYKSFGCSGVATNSKCHIVVADEYNDVLHVIDQNGQFLTYVDNCKLQRPGDLCTDGNPDLRSPWPFRVLQKTGTDNKGRAILSPTLHLYVIV</sequence>
<name>K1QUN2_MAGGI</name>
<dbReference type="InParanoid" id="K1QUN2"/>
<reference evidence="2" key="1">
    <citation type="journal article" date="2012" name="Nature">
        <title>The oyster genome reveals stress adaptation and complexity of shell formation.</title>
        <authorList>
            <person name="Zhang G."/>
            <person name="Fang X."/>
            <person name="Guo X."/>
            <person name="Li L."/>
            <person name="Luo R."/>
            <person name="Xu F."/>
            <person name="Yang P."/>
            <person name="Zhang L."/>
            <person name="Wang X."/>
            <person name="Qi H."/>
            <person name="Xiong Z."/>
            <person name="Que H."/>
            <person name="Xie Y."/>
            <person name="Holland P.W."/>
            <person name="Paps J."/>
            <person name="Zhu Y."/>
            <person name="Wu F."/>
            <person name="Chen Y."/>
            <person name="Wang J."/>
            <person name="Peng C."/>
            <person name="Meng J."/>
            <person name="Yang L."/>
            <person name="Liu J."/>
            <person name="Wen B."/>
            <person name="Zhang N."/>
            <person name="Huang Z."/>
            <person name="Zhu Q."/>
            <person name="Feng Y."/>
            <person name="Mount A."/>
            <person name="Hedgecock D."/>
            <person name="Xu Z."/>
            <person name="Liu Y."/>
            <person name="Domazet-Loso T."/>
            <person name="Du Y."/>
            <person name="Sun X."/>
            <person name="Zhang S."/>
            <person name="Liu B."/>
            <person name="Cheng P."/>
            <person name="Jiang X."/>
            <person name="Li J."/>
            <person name="Fan D."/>
            <person name="Wang W."/>
            <person name="Fu W."/>
            <person name="Wang T."/>
            <person name="Wang B."/>
            <person name="Zhang J."/>
            <person name="Peng Z."/>
            <person name="Li Y."/>
            <person name="Li N."/>
            <person name="Wang J."/>
            <person name="Chen M."/>
            <person name="He Y."/>
            <person name="Tan F."/>
            <person name="Song X."/>
            <person name="Zheng Q."/>
            <person name="Huang R."/>
            <person name="Yang H."/>
            <person name="Du X."/>
            <person name="Chen L."/>
            <person name="Yang M."/>
            <person name="Gaffney P.M."/>
            <person name="Wang S."/>
            <person name="Luo L."/>
            <person name="She Z."/>
            <person name="Ming Y."/>
            <person name="Huang W."/>
            <person name="Zhang S."/>
            <person name="Huang B."/>
            <person name="Zhang Y."/>
            <person name="Qu T."/>
            <person name="Ni P."/>
            <person name="Miao G."/>
            <person name="Wang J."/>
            <person name="Wang Q."/>
            <person name="Steinberg C.E."/>
            <person name="Wang H."/>
            <person name="Li N."/>
            <person name="Qian L."/>
            <person name="Zhang G."/>
            <person name="Li Y."/>
            <person name="Yang H."/>
            <person name="Liu X."/>
            <person name="Wang J."/>
            <person name="Yin Y."/>
            <person name="Wang J."/>
        </authorList>
    </citation>
    <scope>NUCLEOTIDE SEQUENCE [LARGE SCALE GENOMIC DNA]</scope>
    <source>
        <strain evidence="2">05x7-T-G4-1.051#20</strain>
    </source>
</reference>
<dbReference type="AlphaFoldDB" id="K1QUN2"/>
<feature type="compositionally biased region" description="Basic and acidic residues" evidence="1">
    <location>
        <begin position="321"/>
        <end position="330"/>
    </location>
</feature>
<feature type="region of interest" description="Disordered" evidence="1">
    <location>
        <begin position="260"/>
        <end position="281"/>
    </location>
</feature>
<accession>K1QUN2</accession>
<feature type="compositionally biased region" description="Low complexity" evidence="1">
    <location>
        <begin position="199"/>
        <end position="219"/>
    </location>
</feature>
<dbReference type="GO" id="GO:0043161">
    <property type="term" value="P:proteasome-mediated ubiquitin-dependent protein catabolic process"/>
    <property type="evidence" value="ECO:0007669"/>
    <property type="project" value="TreeGrafter"/>
</dbReference>
<proteinExistence type="predicted"/>
<protein>
    <submittedName>
        <fullName evidence="2">Tripartite motif-containing protein 2</fullName>
    </submittedName>
</protein>
<dbReference type="InterPro" id="IPR011042">
    <property type="entry name" value="6-blade_b-propeller_TolB-like"/>
</dbReference>
<dbReference type="GO" id="GO:0061630">
    <property type="term" value="F:ubiquitin protein ligase activity"/>
    <property type="evidence" value="ECO:0007669"/>
    <property type="project" value="TreeGrafter"/>
</dbReference>
<evidence type="ECO:0000313" key="2">
    <source>
        <dbReference type="EMBL" id="EKC32625.1"/>
    </source>
</evidence>
<dbReference type="EMBL" id="JH819067">
    <property type="protein sequence ID" value="EKC32625.1"/>
    <property type="molecule type" value="Genomic_DNA"/>
</dbReference>
<dbReference type="PANTHER" id="PTHR24104">
    <property type="entry name" value="E3 UBIQUITIN-PROTEIN LIGASE NHLRC1-RELATED"/>
    <property type="match status" value="1"/>
</dbReference>
<dbReference type="InterPro" id="IPR050952">
    <property type="entry name" value="TRIM-NHL_E3_ligases"/>
</dbReference>
<dbReference type="Gene3D" id="2.120.10.30">
    <property type="entry name" value="TolB, C-terminal domain"/>
    <property type="match status" value="2"/>
</dbReference>